<keyword evidence="4" id="KW-0677">Repeat</keyword>
<accession>A0A834Y106</accession>
<keyword evidence="3 7" id="KW-0949">S-adenosyl-L-methionine</keyword>
<dbReference type="Proteomes" id="UP000639338">
    <property type="component" value="Unassembled WGS sequence"/>
</dbReference>
<evidence type="ECO:0000256" key="6">
    <source>
        <dbReference type="PIRNR" id="PIRNR036946"/>
    </source>
</evidence>
<dbReference type="PROSITE" id="PS51678">
    <property type="entry name" value="SAM_MT_PRMT"/>
    <property type="match status" value="2"/>
</dbReference>
<evidence type="ECO:0000259" key="8">
    <source>
        <dbReference type="Pfam" id="PF22528"/>
    </source>
</evidence>
<feature type="domain" description="Protein arginine N-methyltransferase" evidence="8">
    <location>
        <begin position="540"/>
        <end position="678"/>
    </location>
</feature>
<dbReference type="InterPro" id="IPR025799">
    <property type="entry name" value="Arg_MeTrfase"/>
</dbReference>
<evidence type="ECO:0000256" key="2">
    <source>
        <dbReference type="ARBA" id="ARBA00022679"/>
    </source>
</evidence>
<dbReference type="Gene3D" id="2.70.160.11">
    <property type="entry name" value="Hnrnp arginine n-methyltransferase1"/>
    <property type="match status" value="2"/>
</dbReference>
<dbReference type="FunFam" id="3.40.50.150:FF:000070">
    <property type="entry name" value="Protein arginine N-methyltransferase 7"/>
    <property type="match status" value="1"/>
</dbReference>
<dbReference type="InterPro" id="IPR014644">
    <property type="entry name" value="MeTrfase_PRMT7"/>
</dbReference>
<organism evidence="9 10">
    <name type="scientific">Aphidius gifuensis</name>
    <name type="common">Parasitoid wasp</name>
    <dbReference type="NCBI Taxonomy" id="684658"/>
    <lineage>
        <taxon>Eukaryota</taxon>
        <taxon>Metazoa</taxon>
        <taxon>Ecdysozoa</taxon>
        <taxon>Arthropoda</taxon>
        <taxon>Hexapoda</taxon>
        <taxon>Insecta</taxon>
        <taxon>Pterygota</taxon>
        <taxon>Neoptera</taxon>
        <taxon>Endopterygota</taxon>
        <taxon>Hymenoptera</taxon>
        <taxon>Apocrita</taxon>
        <taxon>Ichneumonoidea</taxon>
        <taxon>Braconidae</taxon>
        <taxon>Aphidiinae</taxon>
        <taxon>Aphidius</taxon>
    </lineage>
</organism>
<comment type="similarity">
    <text evidence="6">Belongs to the class I-like SAM-binding methyltransferase superfamily. Protein arginine N-methyltransferase family. PRMT7 subfamily.</text>
</comment>
<evidence type="ECO:0000256" key="3">
    <source>
        <dbReference type="ARBA" id="ARBA00022691"/>
    </source>
</evidence>
<comment type="function">
    <text evidence="5">Essential arginine methyltransferase that can both catalyze the formation of omega-N monomethylarginine (MMA) and symmetrical dimethylarginine (sDMA). Specifically mediates the symmetrical dimethylation of arginine residues in the small nuclear ribonucleoproteins SmD1 and SmD3.</text>
</comment>
<dbReference type="PANTHER" id="PTHR11006:SF4">
    <property type="entry name" value="PROTEIN ARGININE N-METHYLTRANSFERASE 7"/>
    <property type="match status" value="1"/>
</dbReference>
<protein>
    <recommendedName>
        <fullName evidence="6">Protein arginine N-methyltransferase</fullName>
        <ecNumber evidence="6">2.1.1.-</ecNumber>
    </recommendedName>
</protein>
<dbReference type="PIRSF" id="PIRSF036946">
    <property type="entry name" value="Arg_N-mtase"/>
    <property type="match status" value="1"/>
</dbReference>
<dbReference type="SUPFAM" id="SSF53335">
    <property type="entry name" value="S-adenosyl-L-methionine-dependent methyltransferases"/>
    <property type="match status" value="2"/>
</dbReference>
<sequence>MSIFTRSFDPITGCSIWEEKHPDYDHHQEVARSAFADMLHDHERNEKYFVALKQAIEKVHSKGKKANVLDIGTGTGLLSMMAAKSGADSVTACEAFTPMAECAFEIIQKNGFESKVKLVQKRSTEMTVGENGDMKTRANILITEVFDTELIGEGALSTFKHAQQFLLEEDRIVIPNKGTVWIQVVESKTIQAWQKINEIRDPESEKVLISPPIAMNQCHGSSAVHDLQLSQMPYDSFTFLSNPVIMFNFDWSGKEPLIFNENVTKSTKAIASGTAQAIFMWWSLIMDPDNKVNLSCAPVWQHPDALLSETKDVESMFNAADRIPWRDHWMQAIYYLPNEIKVDKDQEIGLVACHDEYSFWFKVEPDPTQKVEYPRSPVCDCSVHLALSRSRIGQLNDKEKQAKYLKVLKKYITPDTVCFCFSDNSLIGLSVSNLGAKKTIILEPNNLSCRALQSFITANQLTDKVQIVQKVEDLPKNMKVNLVFGEPYYVNSIFPWDNLRFLYLSQKYAPGIPTVPMGGSIRGVAVEFKDLHKIRTPLGICEGFDMSCFDKLLLDSSKISDNPVEVHPLWEYPAKALTSIFDLAYFDFRNEFDETQEIKFKGNTPIFGAGSLNGLALWIDWHLDIETTVSTGPLTQVIPGERITWDKNTRQGVFLFRKIKNVTCQNAIDWSLTFNLKKDRIFEFNFNVKKS</sequence>
<dbReference type="InterPro" id="IPR055135">
    <property type="entry name" value="PRMT_dom"/>
</dbReference>
<dbReference type="EC" id="2.1.1.-" evidence="6"/>
<comment type="function">
    <text evidence="6">Arginine methyltransferase that can both catalyze the formation of omega-N monomethylarginine (MMA) and symmetrical dimethylarginine (sDMA).</text>
</comment>
<dbReference type="EMBL" id="JACMRX010000002">
    <property type="protein sequence ID" value="KAF7995961.1"/>
    <property type="molecule type" value="Genomic_DNA"/>
</dbReference>
<evidence type="ECO:0000256" key="7">
    <source>
        <dbReference type="PROSITE-ProRule" id="PRU01015"/>
    </source>
</evidence>
<keyword evidence="2 7" id="KW-0808">Transferase</keyword>
<evidence type="ECO:0000256" key="5">
    <source>
        <dbReference type="ARBA" id="ARBA00025081"/>
    </source>
</evidence>
<comment type="caution">
    <text evidence="9">The sequence shown here is derived from an EMBL/GenBank/DDBJ whole genome shotgun (WGS) entry which is preliminary data.</text>
</comment>
<dbReference type="AlphaFoldDB" id="A0A834Y106"/>
<name>A0A834Y106_APHGI</name>
<dbReference type="Gene3D" id="3.40.50.150">
    <property type="entry name" value="Vaccinia Virus protein VP39"/>
    <property type="match status" value="2"/>
</dbReference>
<dbReference type="OrthoDB" id="412876at2759"/>
<dbReference type="GO" id="GO:0032259">
    <property type="term" value="P:methylation"/>
    <property type="evidence" value="ECO:0007669"/>
    <property type="project" value="UniProtKB-KW"/>
</dbReference>
<keyword evidence="10" id="KW-1185">Reference proteome</keyword>
<dbReference type="PANTHER" id="PTHR11006">
    <property type="entry name" value="PROTEIN ARGININE N-METHYLTRANSFERASE"/>
    <property type="match status" value="1"/>
</dbReference>
<evidence type="ECO:0000256" key="4">
    <source>
        <dbReference type="ARBA" id="ARBA00022737"/>
    </source>
</evidence>
<dbReference type="Pfam" id="PF22528">
    <property type="entry name" value="PRMT_C"/>
    <property type="match status" value="2"/>
</dbReference>
<dbReference type="CDD" id="cd02440">
    <property type="entry name" value="AdoMet_MTases"/>
    <property type="match status" value="1"/>
</dbReference>
<dbReference type="InterPro" id="IPR029063">
    <property type="entry name" value="SAM-dependent_MTases_sf"/>
</dbReference>
<feature type="domain" description="Protein arginine N-methyltransferase" evidence="8">
    <location>
        <begin position="177"/>
        <end position="351"/>
    </location>
</feature>
<evidence type="ECO:0000313" key="9">
    <source>
        <dbReference type="EMBL" id="KAF7995961.1"/>
    </source>
</evidence>
<dbReference type="FunFam" id="3.40.50.150:FF:000071">
    <property type="entry name" value="Protein arginine N-methyltransferase 7"/>
    <property type="match status" value="1"/>
</dbReference>
<reference evidence="9 10" key="1">
    <citation type="submission" date="2020-08" db="EMBL/GenBank/DDBJ databases">
        <title>Aphidius gifuensis genome sequencing and assembly.</title>
        <authorList>
            <person name="Du Z."/>
        </authorList>
    </citation>
    <scope>NUCLEOTIDE SEQUENCE [LARGE SCALE GENOMIC DNA]</scope>
    <source>
        <strain evidence="9">YNYX2018</strain>
        <tissue evidence="9">Adults</tissue>
    </source>
</reference>
<dbReference type="GO" id="GO:0016274">
    <property type="term" value="F:protein-arginine N-methyltransferase activity"/>
    <property type="evidence" value="ECO:0007669"/>
    <property type="project" value="InterPro"/>
</dbReference>
<gene>
    <name evidence="9" type="ORF">HCN44_007928</name>
</gene>
<keyword evidence="1 7" id="KW-0489">Methyltransferase</keyword>
<proteinExistence type="inferred from homology"/>
<evidence type="ECO:0000256" key="1">
    <source>
        <dbReference type="ARBA" id="ARBA00022603"/>
    </source>
</evidence>
<dbReference type="Pfam" id="PF06325">
    <property type="entry name" value="PrmA"/>
    <property type="match status" value="1"/>
</dbReference>
<dbReference type="GO" id="GO:0042054">
    <property type="term" value="F:histone methyltransferase activity"/>
    <property type="evidence" value="ECO:0007669"/>
    <property type="project" value="TreeGrafter"/>
</dbReference>
<evidence type="ECO:0000313" key="10">
    <source>
        <dbReference type="Proteomes" id="UP000639338"/>
    </source>
</evidence>